<organism evidence="1 2">
    <name type="scientific">Mesorhizobium hungaricum</name>
    <dbReference type="NCBI Taxonomy" id="1566387"/>
    <lineage>
        <taxon>Bacteria</taxon>
        <taxon>Pseudomonadati</taxon>
        <taxon>Pseudomonadota</taxon>
        <taxon>Alphaproteobacteria</taxon>
        <taxon>Hyphomicrobiales</taxon>
        <taxon>Phyllobacteriaceae</taxon>
        <taxon>Mesorhizobium</taxon>
    </lineage>
</organism>
<comment type="caution">
    <text evidence="1">The sequence shown here is derived from an EMBL/GenBank/DDBJ whole genome shotgun (WGS) entry which is preliminary data.</text>
</comment>
<gene>
    <name evidence="1" type="ORF">QV13_20220</name>
</gene>
<sequence length="156" mass="16924">MRALAEGARVTLDLLADASGRSLQALKKQAEREGWAHARRPSTDAAERVQAIAAQALERVETLCSALLANENIDKARFDALTAAIRALDRIAEILRTGGIARESQIKRNEDLAEVLGRINERIVELATRMAAEMVADQSLLDDEPGRPAGRRAGMA</sequence>
<dbReference type="Proteomes" id="UP000094412">
    <property type="component" value="Unassembled WGS sequence"/>
</dbReference>
<proteinExistence type="predicted"/>
<reference evidence="1 2" key="1">
    <citation type="submission" date="2016-08" db="EMBL/GenBank/DDBJ databases">
        <title>Whole genome sequence of Mesorhizobium sp. strain UASWS1009 isolated from industrial sewage.</title>
        <authorList>
            <person name="Crovadore J."/>
            <person name="Calmin G."/>
            <person name="Chablais R."/>
            <person name="Cochard B."/>
            <person name="Lefort F."/>
        </authorList>
    </citation>
    <scope>NUCLEOTIDE SEQUENCE [LARGE SCALE GENOMIC DNA]</scope>
    <source>
        <strain evidence="1 2">UASWS1009</strain>
    </source>
</reference>
<dbReference type="AlphaFoldDB" id="A0A1C2DJ09"/>
<dbReference type="RefSeq" id="WP_036257044.1">
    <property type="nucleotide sequence ID" value="NZ_MDEO01000035.1"/>
</dbReference>
<evidence type="ECO:0000313" key="2">
    <source>
        <dbReference type="Proteomes" id="UP000094412"/>
    </source>
</evidence>
<dbReference type="EMBL" id="MDEO01000035">
    <property type="protein sequence ID" value="OCX14752.1"/>
    <property type="molecule type" value="Genomic_DNA"/>
</dbReference>
<name>A0A1C2DJ09_9HYPH</name>
<dbReference type="OrthoDB" id="8097598at2"/>
<protein>
    <submittedName>
        <fullName evidence="1">Uncharacterized protein</fullName>
    </submittedName>
</protein>
<dbReference type="STRING" id="1566387.QV13_20220"/>
<keyword evidence="2" id="KW-1185">Reference proteome</keyword>
<accession>A0A1C2DJ09</accession>
<evidence type="ECO:0000313" key="1">
    <source>
        <dbReference type="EMBL" id="OCX14752.1"/>
    </source>
</evidence>